<proteinExistence type="predicted"/>
<organism evidence="1">
    <name type="scientific">bioreactor metagenome</name>
    <dbReference type="NCBI Taxonomy" id="1076179"/>
    <lineage>
        <taxon>unclassified sequences</taxon>
        <taxon>metagenomes</taxon>
        <taxon>ecological metagenomes</taxon>
    </lineage>
</organism>
<reference evidence="1" key="1">
    <citation type="submission" date="2019-08" db="EMBL/GenBank/DDBJ databases">
        <authorList>
            <person name="Kucharzyk K."/>
            <person name="Murdoch R.W."/>
            <person name="Higgins S."/>
            <person name="Loffler F."/>
        </authorList>
    </citation>
    <scope>NUCLEOTIDE SEQUENCE</scope>
</reference>
<sequence length="107" mass="11900">MQEPCSRQQNGGVFEIIHMVEEKLGINVALCCREGKPTDGSFLVFGDIFSHQIQLAESVLCILIPLFCGSRQQLQGSLNILWHILAHEVNLAQPVLCKLIVLTGRPF</sequence>
<evidence type="ECO:0000313" key="1">
    <source>
        <dbReference type="EMBL" id="MPM21177.1"/>
    </source>
</evidence>
<name>A0A644XZ52_9ZZZZ</name>
<dbReference type="EMBL" id="VSSQ01003538">
    <property type="protein sequence ID" value="MPM21177.1"/>
    <property type="molecule type" value="Genomic_DNA"/>
</dbReference>
<dbReference type="AlphaFoldDB" id="A0A644XZ52"/>
<gene>
    <name evidence="1" type="ORF">SDC9_67620</name>
</gene>
<protein>
    <submittedName>
        <fullName evidence="1">Uncharacterized protein</fullName>
    </submittedName>
</protein>
<comment type="caution">
    <text evidence="1">The sequence shown here is derived from an EMBL/GenBank/DDBJ whole genome shotgun (WGS) entry which is preliminary data.</text>
</comment>
<accession>A0A644XZ52</accession>